<dbReference type="InterPro" id="IPR025827">
    <property type="entry name" value="Zn_ribbon_recom_dom"/>
</dbReference>
<keyword evidence="2" id="KW-0233">DNA recombination</keyword>
<dbReference type="SUPFAM" id="SSF53041">
    <property type="entry name" value="Resolvase-like"/>
    <property type="match status" value="1"/>
</dbReference>
<sequence length="540" mass="61395">MMPPMKTTTTVGRKAISYIRFSSLKQEEGFSLARQLEGTKGFCSRHNLFLDESLTVKDLGLSAFRGKNADSGNLGVFLAAVRENKIPKGTVLVVEALDRLTRNNIVEASHLLTDILRQGIDVGLVTEDKVYSYDYINKNPFEFIVATTYLIRGGDESRMKSERIKDAWSRKKRCIVETKEAVKIPAPCWLKREGQKWSVISKKAKVVKEIFAAYLKESLGIWRLSQTMNSQKVPVITNGATPASKWHRITLHRILTDKAVIGTYTKLDEPVENYFPAIIPQKDFYAVQAKLQERRHYRGRHSLKDVSLLKGICKCGKCGSTMTRITRTRKIKGGGSKLYRYLYCHNSILGLCKPATSVDLNELERIFLHYMFTSETALTFLSECKADDSIQTELRTIDGQIEDKAARRDRLIAVIESDAAATPSSVLERIASLEQEIKMLRVKKDSLTATLNRNPQGEAALNDLFVTAEKVLKNKPADRLRLRELIRQFVRSMTVYPEHRKAIFTTIAGKTREMTWNKRPRDPVTNGKPVPFYMRTYKNS</sequence>
<dbReference type="SMART" id="SM00857">
    <property type="entry name" value="Resolvase"/>
    <property type="match status" value="1"/>
</dbReference>
<dbReference type="PROSITE" id="PS51737">
    <property type="entry name" value="RECOMBINASE_DNA_BIND"/>
    <property type="match status" value="1"/>
</dbReference>
<comment type="caution">
    <text evidence="5">The sequence shown here is derived from an EMBL/GenBank/DDBJ whole genome shotgun (WGS) entry which is preliminary data.</text>
</comment>
<reference evidence="5 6" key="1">
    <citation type="journal article" date="2011" name="J. Bacteriol.">
        <title>Genome sequence of 'Pedosphaera parvula' Ellin514, an aerobic Verrucomicrobial isolate from pasture soil.</title>
        <authorList>
            <person name="Kant R."/>
            <person name="van Passel M.W."/>
            <person name="Sangwan P."/>
            <person name="Palva A."/>
            <person name="Lucas S."/>
            <person name="Copeland A."/>
            <person name="Lapidus A."/>
            <person name="Glavina Del Rio T."/>
            <person name="Dalin E."/>
            <person name="Tice H."/>
            <person name="Bruce D."/>
            <person name="Goodwin L."/>
            <person name="Pitluck S."/>
            <person name="Chertkov O."/>
            <person name="Larimer F.W."/>
            <person name="Land M.L."/>
            <person name="Hauser L."/>
            <person name="Brettin T.S."/>
            <person name="Detter J.C."/>
            <person name="Han S."/>
            <person name="de Vos W.M."/>
            <person name="Janssen P.H."/>
            <person name="Smidt H."/>
        </authorList>
    </citation>
    <scope>NUCLEOTIDE SEQUENCE [LARGE SCALE GENOMIC DNA]</scope>
    <source>
        <strain evidence="5 6">Ellin514</strain>
    </source>
</reference>
<dbReference type="GO" id="GO:0000150">
    <property type="term" value="F:DNA strand exchange activity"/>
    <property type="evidence" value="ECO:0007669"/>
    <property type="project" value="InterPro"/>
</dbReference>
<dbReference type="EMBL" id="ABOX02000016">
    <property type="protein sequence ID" value="EEF60509.1"/>
    <property type="molecule type" value="Genomic_DNA"/>
</dbReference>
<dbReference type="InterPro" id="IPR038109">
    <property type="entry name" value="DNA_bind_recomb_sf"/>
</dbReference>
<feature type="domain" description="Resolvase/invertase-type recombinase catalytic" evidence="3">
    <location>
        <begin position="14"/>
        <end position="175"/>
    </location>
</feature>
<organism evidence="5 6">
    <name type="scientific">Pedosphaera parvula (strain Ellin514)</name>
    <dbReference type="NCBI Taxonomy" id="320771"/>
    <lineage>
        <taxon>Bacteria</taxon>
        <taxon>Pseudomonadati</taxon>
        <taxon>Verrucomicrobiota</taxon>
        <taxon>Pedosphaerae</taxon>
        <taxon>Pedosphaerales</taxon>
        <taxon>Pedosphaeraceae</taxon>
        <taxon>Pedosphaera</taxon>
    </lineage>
</organism>
<dbReference type="GO" id="GO:0003677">
    <property type="term" value="F:DNA binding"/>
    <property type="evidence" value="ECO:0007669"/>
    <property type="project" value="UniProtKB-KW"/>
</dbReference>
<dbReference type="CDD" id="cd00338">
    <property type="entry name" value="Ser_Recombinase"/>
    <property type="match status" value="1"/>
</dbReference>
<dbReference type="Gene3D" id="3.90.1750.20">
    <property type="entry name" value="Putative Large Serine Recombinase, Chain B, Domain 2"/>
    <property type="match status" value="1"/>
</dbReference>
<dbReference type="Gene3D" id="3.40.50.1390">
    <property type="entry name" value="Resolvase, N-terminal catalytic domain"/>
    <property type="match status" value="1"/>
</dbReference>
<dbReference type="AlphaFoldDB" id="B9XI16"/>
<evidence type="ECO:0000256" key="1">
    <source>
        <dbReference type="ARBA" id="ARBA00023125"/>
    </source>
</evidence>
<dbReference type="Pfam" id="PF13408">
    <property type="entry name" value="Zn_ribbon_recom"/>
    <property type="match status" value="1"/>
</dbReference>
<evidence type="ECO:0000259" key="3">
    <source>
        <dbReference type="PROSITE" id="PS51736"/>
    </source>
</evidence>
<dbReference type="PANTHER" id="PTHR30461">
    <property type="entry name" value="DNA-INVERTASE FROM LAMBDOID PROPHAGE"/>
    <property type="match status" value="1"/>
</dbReference>
<evidence type="ECO:0000259" key="4">
    <source>
        <dbReference type="PROSITE" id="PS51737"/>
    </source>
</evidence>
<dbReference type="PROSITE" id="PS51736">
    <property type="entry name" value="RECOMBINASES_3"/>
    <property type="match status" value="1"/>
</dbReference>
<accession>B9XI16</accession>
<dbReference type="STRING" id="320771.Cflav_PD3479"/>
<dbReference type="InterPro" id="IPR011109">
    <property type="entry name" value="DNA_bind_recombinase_dom"/>
</dbReference>
<evidence type="ECO:0000256" key="2">
    <source>
        <dbReference type="ARBA" id="ARBA00023172"/>
    </source>
</evidence>
<evidence type="ECO:0000313" key="5">
    <source>
        <dbReference type="EMBL" id="EEF60509.1"/>
    </source>
</evidence>
<dbReference type="InterPro" id="IPR036162">
    <property type="entry name" value="Resolvase-like_N_sf"/>
</dbReference>
<keyword evidence="6" id="KW-1185">Reference proteome</keyword>
<proteinExistence type="predicted"/>
<protein>
    <submittedName>
        <fullName evidence="5">Resolvase domain protein</fullName>
    </submittedName>
</protein>
<dbReference type="InterPro" id="IPR006119">
    <property type="entry name" value="Resolv_N"/>
</dbReference>
<dbReference type="Proteomes" id="UP000003688">
    <property type="component" value="Unassembled WGS sequence"/>
</dbReference>
<gene>
    <name evidence="5" type="ORF">Cflav_PD3479</name>
</gene>
<evidence type="ECO:0000313" key="6">
    <source>
        <dbReference type="Proteomes" id="UP000003688"/>
    </source>
</evidence>
<feature type="domain" description="Recombinase" evidence="4">
    <location>
        <begin position="187"/>
        <end position="297"/>
    </location>
</feature>
<dbReference type="Pfam" id="PF00239">
    <property type="entry name" value="Resolvase"/>
    <property type="match status" value="1"/>
</dbReference>
<keyword evidence="1" id="KW-0238">DNA-binding</keyword>
<dbReference type="InterPro" id="IPR050639">
    <property type="entry name" value="SSR_resolvase"/>
</dbReference>
<dbReference type="Pfam" id="PF07508">
    <property type="entry name" value="Recombinase"/>
    <property type="match status" value="1"/>
</dbReference>
<dbReference type="PANTHER" id="PTHR30461:SF2">
    <property type="entry name" value="SERINE RECOMBINASE PINE-RELATED"/>
    <property type="match status" value="1"/>
</dbReference>
<name>B9XI16_PEDPL</name>